<keyword evidence="6" id="KW-1185">Reference proteome</keyword>
<keyword evidence="2" id="KW-0547">Nucleotide-binding</keyword>
<dbReference type="InterPro" id="IPR047661">
    <property type="entry name" value="IstB"/>
</dbReference>
<feature type="domain" description="AAA+ ATPase" evidence="4">
    <location>
        <begin position="81"/>
        <end position="213"/>
    </location>
</feature>
<evidence type="ECO:0000256" key="3">
    <source>
        <dbReference type="ARBA" id="ARBA00022840"/>
    </source>
</evidence>
<dbReference type="NCBIfam" id="NF038214">
    <property type="entry name" value="IS21_help_AAA"/>
    <property type="match status" value="1"/>
</dbReference>
<organism evidence="5 6">
    <name type="scientific">Ktedonobacter robiniae</name>
    <dbReference type="NCBI Taxonomy" id="2778365"/>
    <lineage>
        <taxon>Bacteria</taxon>
        <taxon>Bacillati</taxon>
        <taxon>Chloroflexota</taxon>
        <taxon>Ktedonobacteria</taxon>
        <taxon>Ktedonobacterales</taxon>
        <taxon>Ktedonobacteraceae</taxon>
        <taxon>Ktedonobacter</taxon>
    </lineage>
</organism>
<dbReference type="Pfam" id="PF01695">
    <property type="entry name" value="IstB_IS21"/>
    <property type="match status" value="1"/>
</dbReference>
<dbReference type="InterPro" id="IPR003593">
    <property type="entry name" value="AAA+_ATPase"/>
</dbReference>
<dbReference type="InterPro" id="IPR028350">
    <property type="entry name" value="DNAC/IstB-like"/>
</dbReference>
<dbReference type="InterPro" id="IPR027417">
    <property type="entry name" value="P-loop_NTPase"/>
</dbReference>
<dbReference type="InterPro" id="IPR002611">
    <property type="entry name" value="IstB_ATP-bd"/>
</dbReference>
<sequence length="243" mass="27490">MAAIFAEVALRAAKEHLTHEAYLWELATHERDLRIQRRTTRLLRASGLPAEKTFRTLDLGKLPSAIQVQMARLKSGTFLEIATNVVAIGKPGVGKSHALAAVGHELVTQGHPVLWLPTSTLVQRLLAAKRDLRLPQELAKLDKFACVILDDLGYIQQDRDEMEVLFTFFSERYERKSIMLSTNLVFSEWERIFKHPMTALAAIDRIVHHSVILDMMEVESYRATEATIFQQAQETNAETASLK</sequence>
<name>A0ABQ3UT44_9CHLR</name>
<dbReference type="EMBL" id="BNJG01000002">
    <property type="protein sequence ID" value="GHO55916.1"/>
    <property type="molecule type" value="Genomic_DNA"/>
</dbReference>
<evidence type="ECO:0000313" key="6">
    <source>
        <dbReference type="Proteomes" id="UP000654345"/>
    </source>
</evidence>
<gene>
    <name evidence="5" type="ORF">KSB_43910</name>
</gene>
<dbReference type="PANTHER" id="PTHR30050:SF4">
    <property type="entry name" value="ATP-BINDING PROTEIN RV3427C IN INSERTION SEQUENCE-RELATED"/>
    <property type="match status" value="1"/>
</dbReference>
<reference evidence="5 6" key="1">
    <citation type="journal article" date="2021" name="Int. J. Syst. Evol. Microbiol.">
        <title>Reticulibacter mediterranei gen. nov., sp. nov., within the new family Reticulibacteraceae fam. nov., and Ktedonospora formicarum gen. nov., sp. nov., Ktedonobacter robiniae sp. nov., Dictyobacter formicarum sp. nov. and Dictyobacter arantiisoli sp. nov., belonging to the class Ktedonobacteria.</title>
        <authorList>
            <person name="Yabe S."/>
            <person name="Zheng Y."/>
            <person name="Wang C.M."/>
            <person name="Sakai Y."/>
            <person name="Abe K."/>
            <person name="Yokota A."/>
            <person name="Donadio S."/>
            <person name="Cavaletti L."/>
            <person name="Monciardini P."/>
        </authorList>
    </citation>
    <scope>NUCLEOTIDE SEQUENCE [LARGE SCALE GENOMIC DNA]</scope>
    <source>
        <strain evidence="5 6">SOSP1-30</strain>
    </source>
</reference>
<evidence type="ECO:0000256" key="2">
    <source>
        <dbReference type="ARBA" id="ARBA00022741"/>
    </source>
</evidence>
<dbReference type="CDD" id="cd00009">
    <property type="entry name" value="AAA"/>
    <property type="match status" value="1"/>
</dbReference>
<dbReference type="SMART" id="SM00382">
    <property type="entry name" value="AAA"/>
    <property type="match status" value="1"/>
</dbReference>
<proteinExistence type="inferred from homology"/>
<accession>A0ABQ3UT44</accession>
<dbReference type="Proteomes" id="UP000654345">
    <property type="component" value="Unassembled WGS sequence"/>
</dbReference>
<protein>
    <recommendedName>
        <fullName evidence="4">AAA+ ATPase domain-containing protein</fullName>
    </recommendedName>
</protein>
<dbReference type="SUPFAM" id="SSF52540">
    <property type="entry name" value="P-loop containing nucleoside triphosphate hydrolases"/>
    <property type="match status" value="1"/>
</dbReference>
<dbReference type="PIRSF" id="PIRSF003073">
    <property type="entry name" value="DNAC_TnpB_IstB"/>
    <property type="match status" value="1"/>
</dbReference>
<dbReference type="PANTHER" id="PTHR30050">
    <property type="entry name" value="CHROMOSOMAL REPLICATION INITIATOR PROTEIN DNAA"/>
    <property type="match status" value="1"/>
</dbReference>
<comment type="caution">
    <text evidence="5">The sequence shown here is derived from an EMBL/GenBank/DDBJ whole genome shotgun (WGS) entry which is preliminary data.</text>
</comment>
<keyword evidence="3" id="KW-0067">ATP-binding</keyword>
<evidence type="ECO:0000259" key="4">
    <source>
        <dbReference type="SMART" id="SM00382"/>
    </source>
</evidence>
<comment type="similarity">
    <text evidence="1">Belongs to the IS21/IS1162 putative ATP-binding protein family.</text>
</comment>
<evidence type="ECO:0000256" key="1">
    <source>
        <dbReference type="ARBA" id="ARBA00008059"/>
    </source>
</evidence>
<evidence type="ECO:0000313" key="5">
    <source>
        <dbReference type="EMBL" id="GHO55916.1"/>
    </source>
</evidence>
<dbReference type="Gene3D" id="3.40.50.300">
    <property type="entry name" value="P-loop containing nucleotide triphosphate hydrolases"/>
    <property type="match status" value="1"/>
</dbReference>